<dbReference type="PROSITE" id="PS51194">
    <property type="entry name" value="HELICASE_CTER"/>
    <property type="match status" value="1"/>
</dbReference>
<dbReference type="InterPro" id="IPR004576">
    <property type="entry name" value="Mfd"/>
</dbReference>
<dbReference type="SMART" id="SM00487">
    <property type="entry name" value="DEXDc"/>
    <property type="match status" value="1"/>
</dbReference>
<gene>
    <name evidence="13 16" type="primary">mfd</name>
    <name evidence="16" type="ORF">CMN54_09625</name>
</gene>
<comment type="function">
    <text evidence="13">Couples transcription and DNA repair by recognizing RNA polymerase (RNAP) stalled at DNA lesions. Mediates ATP-dependent release of RNAP and its truncated transcript from the DNA, and recruitment of nucleotide excision repair machinery to the damaged site.</text>
</comment>
<dbReference type="InterPro" id="IPR011545">
    <property type="entry name" value="DEAD/DEAH_box_helicase_dom"/>
</dbReference>
<evidence type="ECO:0000256" key="11">
    <source>
        <dbReference type="ARBA" id="ARBA00061399"/>
    </source>
</evidence>
<dbReference type="PANTHER" id="PTHR47964:SF1">
    <property type="entry name" value="ATP-DEPENDENT DNA HELICASE HOMOLOG RECG, CHLOROPLASTIC"/>
    <property type="match status" value="1"/>
</dbReference>
<dbReference type="GO" id="GO:0003678">
    <property type="term" value="F:DNA helicase activity"/>
    <property type="evidence" value="ECO:0007669"/>
    <property type="project" value="TreeGrafter"/>
</dbReference>
<dbReference type="HAMAP" id="MF_00969">
    <property type="entry name" value="TRCF"/>
    <property type="match status" value="1"/>
</dbReference>
<sequence length="1180" mass="135140">MNSSPQKAVRQLARESRCTNWYGLRGTSKTMLLSEVIRQLSSMMVLIAESYEKAEQLQEDLEWFLGQEGVHLFPQWDTLPYDNFSPHRELVGRRLSTLEALLSGKVRCLITTPQALMQKLMPKEEFIKARRLLEVGDIVSMESLLRILPEMGYVQVDRVEETGEFSTHGEMIDLFLAEFEKPMRLGWRQDRLYTIQHFQIDTQLTDTGELESLIILPVKEVLYSEKHRQFARQQLTKYRDQVAENLRQHMRKRLQDAQFFPGMESLIPLFYEDLDTLLDYLPEDMYIVMDEASKIADRAKHFYDEVFMEYEMSVQQGNLTVPPEAMYIDHRQFQTEMDQRVRLRCFQQRKNEDDELFVGPSTLFNTIDNRGLRQSFEKAGAVSAVGHVIKLMHEWRSQGAPIFLNAKSQTAADHLSQLLGDLGIEAMVPKGELDSKTFPWLQWIDSKNEPVNHRGTLPIFIGPLSAGFCWIEGSGQPAFALLTEEEIFGEKNRQRRLNRAQIQVVGNSLEDLNEEDHVVHLDYGIGRYMGLTKIPVGKSDSDFMVLEYARNEKVYVPVQKFHLVQKYVNADGHSPKLNKLGDKAWIKTRSKVAKAVEDIAEELTEIYAARKARKGFSFPKDDAEMQEFELSFPYEETPDQNEVIGHVKLDMESELPMDRLICGDVGFGKTEVAMRATFKAICAGKQVAILVPTTILAQQHHVSFSKRFESSAAKVEVISRFRSLGEQKEILRGLRKGMVDILIGTHRLLSKDVEFKDLGLLVVDEEQRFGVKHKERIKQFRAEVDVLTMSATPIPRTLHMSLTGIRDLSIINTAPADRMAVRTRLLKSNDYIIQEAVSREIRRGGQIYVVHNRVESIFQYGNYLKDILPNVRIGVGHGQMGESQLERLMLDFMDGQYDVLVATTIIESGLDIPRANTIIINNADQFGLSQLYQLRGRVGRSNVQAYAYLLVPQEKILSNVAQERLKVLQELNDLGAGFKVASRDLELRGAGNLLGSEQSGHIASVGLELYTQMIDRAVRRIEQATLVSLEEMKVQINFLEEKIPENYIKSTSQRLALYKNLSSIQEIDQLWELRAGIENRFGTIPESVLNLFKEAQVRCWGQRFGVPAIEYKQNKLRLQLLPTTRMKHDALVEWLSEPNSPLRFQPETTLEMLQVPQSMDGILAGLQQFQRIFSDAETHV</sequence>
<evidence type="ECO:0000256" key="2">
    <source>
        <dbReference type="ARBA" id="ARBA00022490"/>
    </source>
</evidence>
<keyword evidence="5 13" id="KW-0378">Hydrolase</keyword>
<proteinExistence type="inferred from homology"/>
<evidence type="ECO:0000256" key="3">
    <source>
        <dbReference type="ARBA" id="ARBA00022741"/>
    </source>
</evidence>
<evidence type="ECO:0000256" key="1">
    <source>
        <dbReference type="ARBA" id="ARBA00004496"/>
    </source>
</evidence>
<evidence type="ECO:0000256" key="5">
    <source>
        <dbReference type="ARBA" id="ARBA00022801"/>
    </source>
</evidence>
<dbReference type="PROSITE" id="PS51192">
    <property type="entry name" value="HELICASE_ATP_BIND_1"/>
    <property type="match status" value="1"/>
</dbReference>
<dbReference type="InterPro" id="IPR014001">
    <property type="entry name" value="Helicase_ATP-bd"/>
</dbReference>
<dbReference type="Gene3D" id="3.30.2060.10">
    <property type="entry name" value="Penicillin-binding protein 1b domain"/>
    <property type="match status" value="1"/>
</dbReference>
<dbReference type="FunFam" id="3.40.50.300:FF:000546">
    <property type="entry name" value="Transcription-repair-coupling factor"/>
    <property type="match status" value="1"/>
</dbReference>
<dbReference type="Gene3D" id="2.40.10.170">
    <property type="match status" value="1"/>
</dbReference>
<dbReference type="SMART" id="SM01058">
    <property type="entry name" value="CarD_TRCF"/>
    <property type="match status" value="1"/>
</dbReference>
<dbReference type="InterPro" id="IPR047112">
    <property type="entry name" value="RecG/Mfd"/>
</dbReference>
<dbReference type="EC" id="3.6.4.-" evidence="13"/>
<dbReference type="Pfam" id="PF17757">
    <property type="entry name" value="UvrB_inter"/>
    <property type="match status" value="1"/>
</dbReference>
<dbReference type="PANTHER" id="PTHR47964">
    <property type="entry name" value="ATP-DEPENDENT DNA HELICASE HOMOLOG RECG, CHLOROPLASTIC"/>
    <property type="match status" value="1"/>
</dbReference>
<accession>A0A2D6YKQ0</accession>
<feature type="domain" description="Helicase C-terminal" evidence="15">
    <location>
        <begin position="825"/>
        <end position="986"/>
    </location>
</feature>
<keyword evidence="3 13" id="KW-0547">Nucleotide-binding</keyword>
<evidence type="ECO:0000259" key="14">
    <source>
        <dbReference type="PROSITE" id="PS51192"/>
    </source>
</evidence>
<protein>
    <recommendedName>
        <fullName evidence="12 13">Transcription-repair-coupling factor</fullName>
        <shortName evidence="13">TRCF</shortName>
        <ecNumber evidence="13">3.6.4.-</ecNumber>
    </recommendedName>
</protein>
<organism evidence="16 17">
    <name type="scientific">SAR324 cluster bacterium</name>
    <dbReference type="NCBI Taxonomy" id="2024889"/>
    <lineage>
        <taxon>Bacteria</taxon>
        <taxon>Deltaproteobacteria</taxon>
        <taxon>SAR324 cluster</taxon>
    </lineage>
</organism>
<dbReference type="AlphaFoldDB" id="A0A2D6YKQ0"/>
<keyword evidence="6" id="KW-0347">Helicase</keyword>
<evidence type="ECO:0000256" key="13">
    <source>
        <dbReference type="HAMAP-Rule" id="MF_00969"/>
    </source>
</evidence>
<comment type="similarity">
    <text evidence="11 13">In the C-terminal section; belongs to the helicase family. RecG subfamily.</text>
</comment>
<dbReference type="InterPro" id="IPR036101">
    <property type="entry name" value="CarD-like/TRCF_RID_sf"/>
</dbReference>
<dbReference type="GO" id="GO:0005524">
    <property type="term" value="F:ATP binding"/>
    <property type="evidence" value="ECO:0007669"/>
    <property type="project" value="UniProtKB-UniRule"/>
</dbReference>
<dbReference type="Pfam" id="PF00270">
    <property type="entry name" value="DEAD"/>
    <property type="match status" value="1"/>
</dbReference>
<evidence type="ECO:0000313" key="16">
    <source>
        <dbReference type="EMBL" id="MAH63685.1"/>
    </source>
</evidence>
<dbReference type="Proteomes" id="UP000226525">
    <property type="component" value="Unassembled WGS sequence"/>
</dbReference>
<dbReference type="InterPro" id="IPR037235">
    <property type="entry name" value="TRCF-like_C_D7"/>
</dbReference>
<dbReference type="SUPFAM" id="SSF143517">
    <property type="entry name" value="TRCF domain-like"/>
    <property type="match status" value="1"/>
</dbReference>
<dbReference type="GO" id="GO:0003684">
    <property type="term" value="F:damaged DNA binding"/>
    <property type="evidence" value="ECO:0007669"/>
    <property type="project" value="InterPro"/>
</dbReference>
<keyword evidence="9 13" id="KW-0234">DNA repair</keyword>
<keyword evidence="2 13" id="KW-0963">Cytoplasm</keyword>
<evidence type="ECO:0000256" key="7">
    <source>
        <dbReference type="ARBA" id="ARBA00022840"/>
    </source>
</evidence>
<evidence type="ECO:0000259" key="15">
    <source>
        <dbReference type="PROSITE" id="PS51194"/>
    </source>
</evidence>
<dbReference type="InterPro" id="IPR001650">
    <property type="entry name" value="Helicase_C-like"/>
</dbReference>
<keyword evidence="8 13" id="KW-0238">DNA-binding</keyword>
<dbReference type="GO" id="GO:0016787">
    <property type="term" value="F:hydrolase activity"/>
    <property type="evidence" value="ECO:0007669"/>
    <property type="project" value="UniProtKB-KW"/>
</dbReference>
<dbReference type="SMART" id="SM00982">
    <property type="entry name" value="TRCF"/>
    <property type="match status" value="1"/>
</dbReference>
<dbReference type="InterPro" id="IPR005118">
    <property type="entry name" value="TRCF_C"/>
</dbReference>
<dbReference type="InterPro" id="IPR003711">
    <property type="entry name" value="CarD-like/TRCF_RID"/>
</dbReference>
<comment type="caution">
    <text evidence="16">The sequence shown here is derived from an EMBL/GenBank/DDBJ whole genome shotgun (WGS) entry which is preliminary data.</text>
</comment>
<dbReference type="Gene3D" id="3.40.50.11180">
    <property type="match status" value="1"/>
</dbReference>
<evidence type="ECO:0000256" key="10">
    <source>
        <dbReference type="ARBA" id="ARBA00061104"/>
    </source>
</evidence>
<evidence type="ECO:0000256" key="4">
    <source>
        <dbReference type="ARBA" id="ARBA00022763"/>
    </source>
</evidence>
<dbReference type="CDD" id="cd17991">
    <property type="entry name" value="DEXHc_TRCF"/>
    <property type="match status" value="1"/>
</dbReference>
<evidence type="ECO:0000256" key="9">
    <source>
        <dbReference type="ARBA" id="ARBA00023204"/>
    </source>
</evidence>
<dbReference type="GO" id="GO:0000716">
    <property type="term" value="P:transcription-coupled nucleotide-excision repair, DNA damage recognition"/>
    <property type="evidence" value="ECO:0007669"/>
    <property type="project" value="UniProtKB-UniRule"/>
</dbReference>
<keyword evidence="7 13" id="KW-0067">ATP-binding</keyword>
<dbReference type="SMART" id="SM00490">
    <property type="entry name" value="HELICc"/>
    <property type="match status" value="1"/>
</dbReference>
<name>A0A2D6YKQ0_9DELT</name>
<evidence type="ECO:0000256" key="8">
    <source>
        <dbReference type="ARBA" id="ARBA00023125"/>
    </source>
</evidence>
<evidence type="ECO:0000313" key="17">
    <source>
        <dbReference type="Proteomes" id="UP000226525"/>
    </source>
</evidence>
<dbReference type="InterPro" id="IPR041471">
    <property type="entry name" value="UvrB_inter"/>
</dbReference>
<dbReference type="SUPFAM" id="SSF141259">
    <property type="entry name" value="CarD-like"/>
    <property type="match status" value="1"/>
</dbReference>
<dbReference type="Gene3D" id="3.40.50.300">
    <property type="entry name" value="P-loop containing nucleotide triphosphate hydrolases"/>
    <property type="match status" value="2"/>
</dbReference>
<dbReference type="EMBL" id="NZEX01000106">
    <property type="protein sequence ID" value="MAH63685.1"/>
    <property type="molecule type" value="Genomic_DNA"/>
</dbReference>
<dbReference type="Pfam" id="PF00271">
    <property type="entry name" value="Helicase_C"/>
    <property type="match status" value="1"/>
</dbReference>
<dbReference type="Gene3D" id="3.90.1150.50">
    <property type="entry name" value="Transcription-repair-coupling factor, D7 domain"/>
    <property type="match status" value="1"/>
</dbReference>
<dbReference type="InterPro" id="IPR027417">
    <property type="entry name" value="P-loop_NTPase"/>
</dbReference>
<comment type="subcellular location">
    <subcellularLocation>
        <location evidence="1 13">Cytoplasm</location>
    </subcellularLocation>
</comment>
<feature type="domain" description="Helicase ATP-binding" evidence="14">
    <location>
        <begin position="650"/>
        <end position="811"/>
    </location>
</feature>
<dbReference type="NCBIfam" id="TIGR00580">
    <property type="entry name" value="mfd"/>
    <property type="match status" value="1"/>
</dbReference>
<dbReference type="SUPFAM" id="SSF52540">
    <property type="entry name" value="P-loop containing nucleoside triphosphate hydrolases"/>
    <property type="match status" value="4"/>
</dbReference>
<reference evidence="17" key="1">
    <citation type="submission" date="2017-09" db="EMBL/GenBank/DDBJ databases">
        <title>The Reconstruction of 2,631 Draft Metagenome-Assembled Genomes from the Global Oceans.</title>
        <authorList>
            <person name="Tully B.J."/>
            <person name="Graham E.D."/>
            <person name="Heidelberg J.F."/>
        </authorList>
    </citation>
    <scope>NUCLEOTIDE SEQUENCE [LARGE SCALE GENOMIC DNA]</scope>
</reference>
<evidence type="ECO:0000256" key="6">
    <source>
        <dbReference type="ARBA" id="ARBA00022806"/>
    </source>
</evidence>
<dbReference type="GO" id="GO:0005737">
    <property type="term" value="C:cytoplasm"/>
    <property type="evidence" value="ECO:0007669"/>
    <property type="project" value="UniProtKB-SubCell"/>
</dbReference>
<dbReference type="Pfam" id="PF03461">
    <property type="entry name" value="TRCF"/>
    <property type="match status" value="1"/>
</dbReference>
<dbReference type="Pfam" id="PF02559">
    <property type="entry name" value="CarD_TRCF_RID"/>
    <property type="match status" value="1"/>
</dbReference>
<comment type="similarity">
    <text evidence="10 13">In the N-terminal section; belongs to the UvrB family.</text>
</comment>
<evidence type="ECO:0000256" key="12">
    <source>
        <dbReference type="ARBA" id="ARBA00070128"/>
    </source>
</evidence>
<keyword evidence="4 13" id="KW-0227">DNA damage</keyword>
<dbReference type="GO" id="GO:0006355">
    <property type="term" value="P:regulation of DNA-templated transcription"/>
    <property type="evidence" value="ECO:0007669"/>
    <property type="project" value="UniProtKB-UniRule"/>
</dbReference>